<organism evidence="3">
    <name type="scientific">Pseudomonas helleri</name>
    <dbReference type="NCBI Taxonomy" id="1608996"/>
    <lineage>
        <taxon>Bacteria</taxon>
        <taxon>Pseudomonadati</taxon>
        <taxon>Pseudomonadota</taxon>
        <taxon>Gammaproteobacteria</taxon>
        <taxon>Pseudomonadales</taxon>
        <taxon>Pseudomonadaceae</taxon>
        <taxon>Pseudomonas</taxon>
    </lineage>
</organism>
<keyword evidence="8" id="KW-1185">Reference proteome</keyword>
<protein>
    <submittedName>
        <fullName evidence="3">Chitinase</fullName>
    </submittedName>
</protein>
<dbReference type="EMBL" id="WIVW01000047">
    <property type="protein sequence ID" value="MQU29028.1"/>
    <property type="molecule type" value="Genomic_DNA"/>
</dbReference>
<dbReference type="Proteomes" id="UP000443000">
    <property type="component" value="Unassembled WGS sequence"/>
</dbReference>
<dbReference type="Pfam" id="PF00182">
    <property type="entry name" value="Glyco_hydro_19"/>
    <property type="match status" value="1"/>
</dbReference>
<name>A0A6A7YSD0_9PSED</name>
<evidence type="ECO:0000313" key="4">
    <source>
        <dbReference type="EMBL" id="MQU16122.1"/>
    </source>
</evidence>
<evidence type="ECO:0000313" key="5">
    <source>
        <dbReference type="EMBL" id="MQU29028.1"/>
    </source>
</evidence>
<evidence type="ECO:0000313" key="7">
    <source>
        <dbReference type="Proteomes" id="UP000443000"/>
    </source>
</evidence>
<dbReference type="PANTHER" id="PTHR34408">
    <property type="entry name" value="FAMILY PROTEIN, PUTATIVE-RELATED"/>
    <property type="match status" value="1"/>
</dbReference>
<dbReference type="GO" id="GO:0016998">
    <property type="term" value="P:cell wall macromolecule catabolic process"/>
    <property type="evidence" value="ECO:0007669"/>
    <property type="project" value="InterPro"/>
</dbReference>
<dbReference type="GO" id="GO:0006032">
    <property type="term" value="P:chitin catabolic process"/>
    <property type="evidence" value="ECO:0007669"/>
    <property type="project" value="InterPro"/>
</dbReference>
<feature type="domain" description="Glycoside hydrolase family 19 catalytic" evidence="1">
    <location>
        <begin position="162"/>
        <end position="220"/>
    </location>
</feature>
<reference evidence="6 7" key="1">
    <citation type="submission" date="2019-10" db="EMBL/GenBank/DDBJ databases">
        <title>Evaluation of single-gene subtyping targets for Pseudomonas.</title>
        <authorList>
            <person name="Reichler S.J."/>
            <person name="Orsi R.H."/>
            <person name="Wiedmann M."/>
            <person name="Martin N.H."/>
            <person name="Murphy S.I."/>
        </authorList>
    </citation>
    <scope>NUCLEOTIDE SEQUENCE</scope>
    <source>
        <strain evidence="2 8">FSL R10-0802</strain>
        <strain evidence="4 7">FSL R10-1594</strain>
        <strain evidence="5 6">FSL R10-1984</strain>
        <strain evidence="3">FSL R10-2339</strain>
    </source>
</reference>
<dbReference type="GO" id="GO:0004568">
    <property type="term" value="F:chitinase activity"/>
    <property type="evidence" value="ECO:0007669"/>
    <property type="project" value="InterPro"/>
</dbReference>
<accession>A0A6A7YSD0</accession>
<evidence type="ECO:0000313" key="8">
    <source>
        <dbReference type="Proteomes" id="UP000713985"/>
    </source>
</evidence>
<dbReference type="Proteomes" id="UP000437970">
    <property type="component" value="Unassembled WGS sequence"/>
</dbReference>
<dbReference type="InterPro" id="IPR000726">
    <property type="entry name" value="Glyco_hydro_19_cat"/>
</dbReference>
<evidence type="ECO:0000313" key="3">
    <source>
        <dbReference type="EMBL" id="MQT79353.1"/>
    </source>
</evidence>
<evidence type="ECO:0000259" key="1">
    <source>
        <dbReference type="Pfam" id="PF00182"/>
    </source>
</evidence>
<comment type="caution">
    <text evidence="3">The sequence shown here is derived from an EMBL/GenBank/DDBJ whole genome shotgun (WGS) entry which is preliminary data.</text>
</comment>
<dbReference type="RefSeq" id="WP_153382154.1">
    <property type="nucleotide sequence ID" value="NZ_CAXAOS010000006.1"/>
</dbReference>
<dbReference type="EMBL" id="WIVT01000006">
    <property type="protein sequence ID" value="MQU16122.1"/>
    <property type="molecule type" value="Genomic_DNA"/>
</dbReference>
<evidence type="ECO:0000313" key="2">
    <source>
        <dbReference type="EMBL" id="MQT27803.1"/>
    </source>
</evidence>
<dbReference type="AlphaFoldDB" id="A0A6A7YSD0"/>
<evidence type="ECO:0000313" key="6">
    <source>
        <dbReference type="Proteomes" id="UP000437970"/>
    </source>
</evidence>
<gene>
    <name evidence="4" type="ORF">GHN41_06590</name>
    <name evidence="3" type="ORF">GHN86_04585</name>
    <name evidence="2" type="ORF">GHN94_18490</name>
    <name evidence="5" type="ORF">GHO29_21410</name>
</gene>
<dbReference type="Proteomes" id="UP000713985">
    <property type="component" value="Unassembled WGS sequence"/>
</dbReference>
<dbReference type="PANTHER" id="PTHR34408:SF1">
    <property type="entry name" value="GLYCOSYL HYDROLASE FAMILY 19 DOMAIN-CONTAINING PROTEIN HI_1415"/>
    <property type="match status" value="1"/>
</dbReference>
<dbReference type="OrthoDB" id="9798982at2"/>
<dbReference type="InterPro" id="IPR052354">
    <property type="entry name" value="Cell_Wall_Dynamics_Protein"/>
</dbReference>
<dbReference type="EMBL" id="WIWC01000005">
    <property type="protein sequence ID" value="MQT79353.1"/>
    <property type="molecule type" value="Genomic_DNA"/>
</dbReference>
<dbReference type="EMBL" id="WIWP01000044">
    <property type="protein sequence ID" value="MQT27803.1"/>
    <property type="molecule type" value="Genomic_DNA"/>
</dbReference>
<sequence length="260" mass="28273">MCIIQTVGDDGMNAKADVRSLQLLLNMNSGQHGMTCNLAVDGVWGGGSRAALNSFLTGIGGVPGRPVAPGDPTMTALKRGLPQGLVAQKLWMIMISATRARIDQFYQPILDVLARYEMNTPLRIAHFLAQIGHESGCLLYTQEIASGKAYEGRKDLGNERDGDGPLFKGRGLIQLTGRANYRQYGRACNRDFENKDAPALVGTDPALAVDVAGWFWASRKLNALADQDNLRRITQIINGGFNGLDDRAAFLARAKWLQVN</sequence>
<proteinExistence type="predicted"/>
<dbReference type="InterPro" id="IPR023346">
    <property type="entry name" value="Lysozyme-like_dom_sf"/>
</dbReference>
<dbReference type="SUPFAM" id="SSF53955">
    <property type="entry name" value="Lysozyme-like"/>
    <property type="match status" value="1"/>
</dbReference>
<dbReference type="Gene3D" id="1.10.530.10">
    <property type="match status" value="1"/>
</dbReference>